<accession>A0A4R0RXB7</accession>
<dbReference type="AlphaFoldDB" id="A0A4R0RXB7"/>
<proteinExistence type="predicted"/>
<gene>
    <name evidence="2" type="ORF">EIP91_009904</name>
</gene>
<keyword evidence="3" id="KW-1185">Reference proteome</keyword>
<dbReference type="OrthoDB" id="2020070at2759"/>
<comment type="caution">
    <text evidence="2">The sequence shown here is derived from an EMBL/GenBank/DDBJ whole genome shotgun (WGS) entry which is preliminary data.</text>
</comment>
<protein>
    <recommendedName>
        <fullName evidence="1">LYC1 C-terminal domain-containing protein</fullName>
    </recommendedName>
</protein>
<dbReference type="InterPro" id="IPR055100">
    <property type="entry name" value="GNAT_LYC1-like"/>
</dbReference>
<dbReference type="STRING" id="92696.A0A4R0RXB7"/>
<feature type="domain" description="LYC1 C-terminal" evidence="1">
    <location>
        <begin position="198"/>
        <end position="380"/>
    </location>
</feature>
<reference evidence="2 3" key="1">
    <citation type="submission" date="2018-11" db="EMBL/GenBank/DDBJ databases">
        <title>Genome assembly of Steccherinum ochraceum LE-BIN_3174, the white-rot fungus of the Steccherinaceae family (The Residual Polyporoid clade, Polyporales, Basidiomycota).</title>
        <authorList>
            <person name="Fedorova T.V."/>
            <person name="Glazunova O.A."/>
            <person name="Landesman E.O."/>
            <person name="Moiseenko K.V."/>
            <person name="Psurtseva N.V."/>
            <person name="Savinova O.S."/>
            <person name="Shakhova N.V."/>
            <person name="Tyazhelova T.V."/>
            <person name="Vasina D.V."/>
        </authorList>
    </citation>
    <scope>NUCLEOTIDE SEQUENCE [LARGE SCALE GENOMIC DNA]</scope>
    <source>
        <strain evidence="2 3">LE-BIN_3174</strain>
    </source>
</reference>
<dbReference type="EMBL" id="RWJN01000058">
    <property type="protein sequence ID" value="TCD68758.1"/>
    <property type="molecule type" value="Genomic_DNA"/>
</dbReference>
<name>A0A4R0RXB7_9APHY</name>
<sequence length="386" mass="43067">MSSPSLDTLTIYPATPEQTLESRKRSAVEWSKGRSLEQYVERDRIMDDHPHASNGRLTTWVLAPRNDPATLDFMCSCETFARDSIVVRRSSLEASAELEDVVGYGVASVFTPESQRRKGYAGHMMRLLHWVLAPHPSLPAFPTRWGSPPPIAPSVGNATFSVLYSDVGSTFYHNCGPDERSSTGWAVQGTQQTIWHVSPPSSHDAPLKTQWQGLSLEDVEILYDTEAQTIRQEIANDAPVGVGFSFLPNKGVGLFNINRTMRFSGDSLSSYLPFDKWGVVLKDGDNIKASATWTLDGSALVVTRLRVSPDQFSDLLQQLQHAARGMNARTVEIWNMAPSLQVKAESLGGVTGNRDEHLPAFKWYGKEDESELHWFYNEKYVEYPIS</sequence>
<dbReference type="PANTHER" id="PTHR34815:SF2">
    <property type="entry name" value="N-ACETYLTRANSFERASE DOMAIN-CONTAINING PROTEIN"/>
    <property type="match status" value="1"/>
</dbReference>
<dbReference type="Proteomes" id="UP000292702">
    <property type="component" value="Unassembled WGS sequence"/>
</dbReference>
<dbReference type="Pfam" id="PF22998">
    <property type="entry name" value="GNAT_LYC1-like"/>
    <property type="match status" value="1"/>
</dbReference>
<evidence type="ECO:0000313" key="3">
    <source>
        <dbReference type="Proteomes" id="UP000292702"/>
    </source>
</evidence>
<dbReference type="PANTHER" id="PTHR34815">
    <property type="entry name" value="LYSINE ACETYLTRANSFERASE"/>
    <property type="match status" value="1"/>
</dbReference>
<evidence type="ECO:0000259" key="1">
    <source>
        <dbReference type="Pfam" id="PF22998"/>
    </source>
</evidence>
<dbReference type="InterPro" id="IPR053013">
    <property type="entry name" value="LAT"/>
</dbReference>
<organism evidence="2 3">
    <name type="scientific">Steccherinum ochraceum</name>
    <dbReference type="NCBI Taxonomy" id="92696"/>
    <lineage>
        <taxon>Eukaryota</taxon>
        <taxon>Fungi</taxon>
        <taxon>Dikarya</taxon>
        <taxon>Basidiomycota</taxon>
        <taxon>Agaricomycotina</taxon>
        <taxon>Agaricomycetes</taxon>
        <taxon>Polyporales</taxon>
        <taxon>Steccherinaceae</taxon>
        <taxon>Steccherinum</taxon>
    </lineage>
</organism>
<evidence type="ECO:0000313" key="2">
    <source>
        <dbReference type="EMBL" id="TCD68758.1"/>
    </source>
</evidence>